<dbReference type="InterPro" id="IPR050072">
    <property type="entry name" value="Peptidase_M20A"/>
</dbReference>
<dbReference type="Gene3D" id="3.40.630.10">
    <property type="entry name" value="Zn peptidases"/>
    <property type="match status" value="1"/>
</dbReference>
<dbReference type="GO" id="GO:0046872">
    <property type="term" value="F:metal ion binding"/>
    <property type="evidence" value="ECO:0007669"/>
    <property type="project" value="UniProtKB-KW"/>
</dbReference>
<evidence type="ECO:0000313" key="7">
    <source>
        <dbReference type="Proteomes" id="UP001299265"/>
    </source>
</evidence>
<evidence type="ECO:0000313" key="6">
    <source>
        <dbReference type="EMBL" id="MCD2491616.1"/>
    </source>
</evidence>
<comment type="cofactor">
    <cofactor evidence="1">
        <name>Zn(2+)</name>
        <dbReference type="ChEBI" id="CHEBI:29105"/>
    </cofactor>
</comment>
<evidence type="ECO:0000256" key="2">
    <source>
        <dbReference type="ARBA" id="ARBA00022723"/>
    </source>
</evidence>
<dbReference type="RefSeq" id="WP_231061532.1">
    <property type="nucleotide sequence ID" value="NZ_JAJNOR010000001.1"/>
</dbReference>
<dbReference type="Pfam" id="PF07687">
    <property type="entry name" value="M20_dimer"/>
    <property type="match status" value="1"/>
</dbReference>
<dbReference type="EMBL" id="JAJNOR010000001">
    <property type="protein sequence ID" value="MCD2491616.1"/>
    <property type="molecule type" value="Genomic_DNA"/>
</dbReference>
<name>A0AAP2RGR5_9FIRM</name>
<gene>
    <name evidence="6" type="ORF">LQE92_03120</name>
</gene>
<accession>A0AAP2RGR5</accession>
<dbReference type="InterPro" id="IPR011650">
    <property type="entry name" value="Peptidase_M20_dimer"/>
</dbReference>
<dbReference type="PROSITE" id="PS00758">
    <property type="entry name" value="ARGE_DAPE_CPG2_1"/>
    <property type="match status" value="1"/>
</dbReference>
<evidence type="ECO:0000256" key="4">
    <source>
        <dbReference type="ARBA" id="ARBA00022833"/>
    </source>
</evidence>
<dbReference type="Pfam" id="PF01546">
    <property type="entry name" value="Peptidase_M20"/>
    <property type="match status" value="1"/>
</dbReference>
<dbReference type="PANTHER" id="PTHR43808">
    <property type="entry name" value="ACETYLORNITHINE DEACETYLASE"/>
    <property type="match status" value="1"/>
</dbReference>
<dbReference type="AlphaFoldDB" id="A0AAP2RGR5"/>
<keyword evidence="3" id="KW-0378">Hydrolase</keyword>
<dbReference type="InterPro" id="IPR002933">
    <property type="entry name" value="Peptidase_M20"/>
</dbReference>
<keyword evidence="7" id="KW-1185">Reference proteome</keyword>
<evidence type="ECO:0000256" key="3">
    <source>
        <dbReference type="ARBA" id="ARBA00022801"/>
    </source>
</evidence>
<evidence type="ECO:0000259" key="5">
    <source>
        <dbReference type="Pfam" id="PF07687"/>
    </source>
</evidence>
<organism evidence="6 7">
    <name type="scientific">Lientehia hominis</name>
    <dbReference type="NCBI Taxonomy" id="2897778"/>
    <lineage>
        <taxon>Bacteria</taxon>
        <taxon>Bacillati</taxon>
        <taxon>Bacillota</taxon>
        <taxon>Clostridia</taxon>
        <taxon>Lachnospirales</taxon>
        <taxon>Lachnospiraceae</taxon>
        <taxon>Lientehia</taxon>
    </lineage>
</organism>
<dbReference type="SUPFAM" id="SSF55031">
    <property type="entry name" value="Bacterial exopeptidase dimerisation domain"/>
    <property type="match status" value="1"/>
</dbReference>
<feature type="domain" description="Peptidase M20 dimerisation" evidence="5">
    <location>
        <begin position="178"/>
        <end position="279"/>
    </location>
</feature>
<dbReference type="InterPro" id="IPR001261">
    <property type="entry name" value="ArgE/DapE_CS"/>
</dbReference>
<proteinExistence type="predicted"/>
<reference evidence="6 7" key="1">
    <citation type="submission" date="2021-11" db="EMBL/GenBank/DDBJ databases">
        <title>Lacrimispora sp. nov. NSJ-141 isolated from human feces.</title>
        <authorList>
            <person name="Abdugheni R."/>
        </authorList>
    </citation>
    <scope>NUCLEOTIDE SEQUENCE [LARGE SCALE GENOMIC DNA]</scope>
    <source>
        <strain evidence="6 7">NSJ-141</strain>
    </source>
</reference>
<dbReference type="Gene3D" id="3.30.70.360">
    <property type="match status" value="1"/>
</dbReference>
<evidence type="ECO:0000256" key="1">
    <source>
        <dbReference type="ARBA" id="ARBA00001947"/>
    </source>
</evidence>
<dbReference type="InterPro" id="IPR036264">
    <property type="entry name" value="Bact_exopeptidase_dim_dom"/>
</dbReference>
<keyword evidence="4" id="KW-0862">Zinc</keyword>
<dbReference type="Proteomes" id="UP001299265">
    <property type="component" value="Unassembled WGS sequence"/>
</dbReference>
<sequence length="380" mass="40929">MKKDILEQVTYDYVKAALEDVIAIPSESLQEKKLAEYICGRLKDAGMDASVDPHGNMVAKKKSGRTGKTIYFNSHMDTVEVGNLWTKNPYGEVDGDRFYGVGVCDCQASLTGMMLAVELLSKNGVELSGEYGLCAVAREQWPCVATKGTVNLIDDGFQADMVVIGEPTNLTICRGCEGMLEVIIEVTGVPVHACNPELGVNAIEVMYEIMSEIKKIPVGTSEILNKGAINFGVIEGGSRSCVLPEKCTLKVSRFIVEGENGAQFMKQIEAILEEVKKKDERIQATAILGYDTLAGVVQDGAEVIEMLKEASREVTGKAAPLTAMRAHMDADFLINKAGIPTVAFGPGDLDAYNAGAEWVNISDVVTAVKVYITAVMNLLG</sequence>
<dbReference type="GO" id="GO:0016787">
    <property type="term" value="F:hydrolase activity"/>
    <property type="evidence" value="ECO:0007669"/>
    <property type="project" value="UniProtKB-KW"/>
</dbReference>
<keyword evidence="2" id="KW-0479">Metal-binding</keyword>
<protein>
    <submittedName>
        <fullName evidence="6">M20/M25/M40 family metallo-hydrolase</fullName>
    </submittedName>
</protein>
<comment type="caution">
    <text evidence="6">The sequence shown here is derived from an EMBL/GenBank/DDBJ whole genome shotgun (WGS) entry which is preliminary data.</text>
</comment>
<dbReference type="SUPFAM" id="SSF53187">
    <property type="entry name" value="Zn-dependent exopeptidases"/>
    <property type="match status" value="1"/>
</dbReference>